<gene>
    <name evidence="1" type="ORF">BO95DRAFT_40586</name>
</gene>
<evidence type="ECO:0000313" key="1">
    <source>
        <dbReference type="EMBL" id="RAH39772.1"/>
    </source>
</evidence>
<evidence type="ECO:0000313" key="2">
    <source>
        <dbReference type="Proteomes" id="UP000249057"/>
    </source>
</evidence>
<dbReference type="Proteomes" id="UP000249057">
    <property type="component" value="Unassembled WGS sequence"/>
</dbReference>
<name>A0ACD1FS12_9EURO</name>
<organism evidence="1 2">
    <name type="scientific">Aspergillus brunneoviolaceus CBS 621.78</name>
    <dbReference type="NCBI Taxonomy" id="1450534"/>
    <lineage>
        <taxon>Eukaryota</taxon>
        <taxon>Fungi</taxon>
        <taxon>Dikarya</taxon>
        <taxon>Ascomycota</taxon>
        <taxon>Pezizomycotina</taxon>
        <taxon>Eurotiomycetes</taxon>
        <taxon>Eurotiomycetidae</taxon>
        <taxon>Eurotiales</taxon>
        <taxon>Aspergillaceae</taxon>
        <taxon>Aspergillus</taxon>
        <taxon>Aspergillus subgen. Circumdati</taxon>
    </lineage>
</organism>
<proteinExistence type="predicted"/>
<reference evidence="1" key="1">
    <citation type="submission" date="2018-02" db="EMBL/GenBank/DDBJ databases">
        <title>The genomes of Aspergillus section Nigri reveals drivers in fungal speciation.</title>
        <authorList>
            <consortium name="DOE Joint Genome Institute"/>
            <person name="Vesth T.C."/>
            <person name="Nybo J."/>
            <person name="Theobald S."/>
            <person name="Brandl J."/>
            <person name="Frisvad J.C."/>
            <person name="Nielsen K.F."/>
            <person name="Lyhne E.K."/>
            <person name="Kogle M.E."/>
            <person name="Kuo A."/>
            <person name="Riley R."/>
            <person name="Clum A."/>
            <person name="Nolan M."/>
            <person name="Lipzen A."/>
            <person name="Salamov A."/>
            <person name="Henrissat B."/>
            <person name="Wiebenga A."/>
            <person name="De vries R.P."/>
            <person name="Grigoriev I.V."/>
            <person name="Mortensen U.H."/>
            <person name="Andersen M.R."/>
            <person name="Baker S.E."/>
        </authorList>
    </citation>
    <scope>NUCLEOTIDE SEQUENCE</scope>
    <source>
        <strain evidence="1">CBS 621.78</strain>
    </source>
</reference>
<accession>A0ACD1FS12</accession>
<protein>
    <submittedName>
        <fullName evidence="1">Uncharacterized protein</fullName>
    </submittedName>
</protein>
<keyword evidence="2" id="KW-1185">Reference proteome</keyword>
<dbReference type="EMBL" id="KZ825433">
    <property type="protein sequence ID" value="RAH39772.1"/>
    <property type="molecule type" value="Genomic_DNA"/>
</dbReference>
<sequence length="104" mass="11284">MTACKMTLSLRNVLASKAIMQNSSFYLVTKCSAGMQACRPKTARTHARLVADTAASTDVDVSTFIGPRMDTQRTLDLNTDTPELFDDRQALVGASRCILSSHDA</sequence>